<dbReference type="VEuPathDB" id="ToxoDB:BESB_028350"/>
<feature type="region of interest" description="Disordered" evidence="11">
    <location>
        <begin position="2519"/>
        <end position="2552"/>
    </location>
</feature>
<feature type="region of interest" description="Disordered" evidence="11">
    <location>
        <begin position="1527"/>
        <end position="1563"/>
    </location>
</feature>
<dbReference type="Proteomes" id="UP000224006">
    <property type="component" value="Unassembled WGS sequence"/>
</dbReference>
<evidence type="ECO:0000256" key="10">
    <source>
        <dbReference type="SAM" id="Coils"/>
    </source>
</evidence>
<feature type="compositionally biased region" description="Basic and acidic residues" evidence="11">
    <location>
        <begin position="2129"/>
        <end position="2143"/>
    </location>
</feature>
<feature type="region of interest" description="Disordered" evidence="11">
    <location>
        <begin position="2441"/>
        <end position="2477"/>
    </location>
</feature>
<feature type="region of interest" description="Disordered" evidence="11">
    <location>
        <begin position="2226"/>
        <end position="2246"/>
    </location>
</feature>
<feature type="compositionally biased region" description="Basic and acidic residues" evidence="11">
    <location>
        <begin position="2581"/>
        <end position="2590"/>
    </location>
</feature>
<comment type="catalytic activity">
    <reaction evidence="6">
        <text>Couples ATP hydrolysis with the unwinding of duplex DNA by translocating in the 3'-5' direction.</text>
        <dbReference type="EC" id="5.6.2.4"/>
    </reaction>
</comment>
<dbReference type="GO" id="GO:0000725">
    <property type="term" value="P:recombinational repair"/>
    <property type="evidence" value="ECO:0007669"/>
    <property type="project" value="TreeGrafter"/>
</dbReference>
<gene>
    <name evidence="14" type="ORF">BESB_028350</name>
</gene>
<feature type="region of interest" description="Disordered" evidence="11">
    <location>
        <begin position="853"/>
        <end position="893"/>
    </location>
</feature>
<feature type="region of interest" description="Disordered" evidence="11">
    <location>
        <begin position="415"/>
        <end position="526"/>
    </location>
</feature>
<dbReference type="Pfam" id="PF13361">
    <property type="entry name" value="UvrD_C"/>
    <property type="match status" value="1"/>
</dbReference>
<evidence type="ECO:0000256" key="3">
    <source>
        <dbReference type="ARBA" id="ARBA00022806"/>
    </source>
</evidence>
<evidence type="ECO:0000256" key="11">
    <source>
        <dbReference type="SAM" id="MobiDB-lite"/>
    </source>
</evidence>
<feature type="compositionally biased region" description="Basic and acidic residues" evidence="11">
    <location>
        <begin position="162"/>
        <end position="184"/>
    </location>
</feature>
<feature type="compositionally biased region" description="Basic and acidic residues" evidence="11">
    <location>
        <begin position="1775"/>
        <end position="1788"/>
    </location>
</feature>
<feature type="compositionally biased region" description="Low complexity" evidence="11">
    <location>
        <begin position="121"/>
        <end position="134"/>
    </location>
</feature>
<keyword evidence="2 9" id="KW-0378">Hydrolase</keyword>
<dbReference type="STRING" id="94643.A0A2A9M7M8"/>
<sequence>MDEFRLSRRPPSQERRPGGALSATGLSAAAPQRPPPSLPLSLSSFSARPPSGVVSRVPPSGVVTLSTEERRAGFAGAACRGPLERTGAFAASATSAHAHATSPVKIPASLTYSSAALRTPSSAASRGAAGASQTGTGGARGAATPQLRLEPAKPWASFQRTQQEKGCRLAEETRTSLRETDTAADRCDSLARPLESAAQPLPASARALLQRPSSISSSCASDAGSSPSSSASSGFAQAPGSASAGGGADSLGGAQRAWASSARATRRICENAFSSSSSPSCLPSSNSSTASGARLPEAPRSGGAVTLQYDSLQSGAGACGAAPSRASHPPSAPLDVGLTSLSSSSASLSSFSAASPPPRSHPLSAFTSACRSIAPSSLSSPATLGASAPPFRPLLPLASAAPLSASAAFEEARARSLETTSARVRTEADADRKQTEITREEARGNRAREEAFETHCDKRMREEGDASRDVTERKTREISAERDEAKWLHVDVVEGGSSTGRDVKTGEEDTRGDTESDKKEPRGDTCEGAEDVFPLHSKIFGRLSGEQRKVVLAPPDANLCVIAGPGSGKTSAIAARIIRLLLLNRGPVLALTFTKRGADELRERVLAGLSATLEELRLAHEAREDAKTSPLQWETKNEAGRTRGREADRSIFSCPAVDVAGSEASLESSRYPPSVLPFASVFRKPHSTKPSAAPALAYSSAACALFPSTSSSAAPFPVSSGTLSRPLPAPAASAPELPSARPSRGSSGLPLFSDLAGRVFVGTFHKFGTLLLRRYGRAVGVASSFLIATTSRQTQLARTVLEAFKEREEAEEKFGKDPEKLWRKKEAGGRGGGGTASRSLEATFQQLRRSHLVKMQRAAEEKQRERKRAQLLAAQRPEDLAIGAQPRREDEAEALDAFEEEDEFLDFLADDEEEEDDAAVGGLVGGARRETDCGDVSSREKKRRFGASKTDAGRGHAASSAFSASSFFDCPGGPAGDCGSRRAKTTWKEVDMFLRLVRKAKFSETFRDTLKTENASLFELTRQYGELLRRQQPPLLDYADLILQTLRLLEGHGETRREVGTNFPIVFVDEFQDTSLSQFKIVKALARGRREAEATDEGRAEAAQPHRAPSDPGDVAVPASSVKRERGEGTPTPRPKRTGGVTVVGDDDQSIYGFRGIDAKNFCMFGRAFPNRLELHLSCNYRSVAPIVSTSLALISQNRQRRLKRLHPAACASALAFFAAYLFRECPPAALSGATSAKPEDFSGAAAASGSSFKRASAGVGLAEAPAAAAPPPPSVSASSAASHLSPPSSSAGAARGLPDISAFPRPSSAPAGAASVVASAPSPAALALLPPVLCAVLASPKAEAAYILRFIVALKQARKLCWGDFVILCRTNRGLKELEDLLQDPQVLKTAFGASLVDGGPLPVVLASHPPGGAEARRDESVPRVSPLAPALWYRPERPPDPALLCPRWSSQAFPSALPLHSTALKGRGTQLLRKPQMLLVFAYLRLAVDVHHDASFLRALNQPKRGLGLAVVRALCAALESLEDRKPGADAETPDARRDAGGRPKRKRDAEEEGAEAAGAGKETLVSWDAKWREGPLEGIEHVRRAQGKGLGVFGHTDSSLEPRMFSLFEAACALTGFEPECDKPGGSASASPSRGASLRRRAKCPAAAHRKLREFLSQLVELRKAALRPSATAADVLLFVLKDMGLEAFLVGARDDGVASDAETQAANAKRKGGEKKTASSPDADAPAQDGVECESGASRAAEADSGPPSASGRPKKKPRKRKVAQDVGDAPEDRQTKTAREEARAGHAAVSLGALSLISHGKLDPVWALLRIAETYTPNAYQPTGLDCVTRLLKDTANERCRGEDAFSAQRRDTIFLSTIHQAKGLEWPVVVLAKAQEGHLPLSSDEGSSSFVPAHRPALASASSSSCASVSASIDAASTTWESLQREPGRRPPSAPSVSSCPAFSASAAAAAEAAQRRLQEARMRAASAEKERMEEKELEEERRLCYVALTRAKSQILVTASRTDKSGQSLRLSRFVVEAKACHFHPLSWQPPFEKGLLAAESGARALRKETKARREIDLAPLTKGAGATSGTRLEGESARKTHRDADGAREKEGKSPGRGAADGGRARGTLEPLPRGASLEFHGGDEGQIRLKEEQNRGANGMSDKREKHHAASDPPHAVDAESLAESCCMREGSPEHANDLQALRPAALSGKVSTASSGARASFPSSAGCLAAAASCRRSPASSPSASPPAPPLLPFEAPCRLPSASLPPCPELPASASLEELSPRAQSSSAPSAASFLGAASSSSFSPTPPCDAALPVSSAPPFASAAVPPVGLGQLSAPTLRPDASSEPVAGDSPSSSPSSPSHRSSLPACVDASPLLRASAPDETSSGERPLFSPSRRFAWRSASGDGGSEGGCEVGVPKNSEKLLENAICGRLKNSVERGDVEPLLAALAEAGNPSAEESEDDSSATDAEIDAEKFESSGEEHPEGTCAAWNYEHEDCPLEDAGEAETKAGALTRCDSENEVDITVVELDDDEVEGEEVAEACCGSGGGETKEGWQEARESLATSQAAEIVVVEANACEAEKDDDEVDAEETRKDETAGRHATAGEVAGFAQAESGLASAERGREYQEKKEKKTLNDADWRQGAEMGARSEIQAQRRRERRAEKTRNEARGAHAKDVFTDVQKEAEPEVISIDEDDEAQATETTEERTTMAAPSESVQRERRAGLTSQEPNARDHSSAAPGDDFEKGRRRDRESSSRSESGARMREEGFEDDRDDRAQGESESFDDSHEDVSLKRDSKSKVRFADASELARHSTRALASPGRLAATQRTKLPSSSDSDPAAPLAPPLSSPSSSESPAPAEASSALEQASCLAGAAAPSLSEALPSRVGGSAPGGRPWRRFLLKKK</sequence>
<feature type="region of interest" description="Disordered" evidence="11">
    <location>
        <begin position="273"/>
        <end position="301"/>
    </location>
</feature>
<dbReference type="EMBL" id="NWUJ01000015">
    <property type="protein sequence ID" value="PFH31400.1"/>
    <property type="molecule type" value="Genomic_DNA"/>
</dbReference>
<feature type="region of interest" description="Disordered" evidence="11">
    <location>
        <begin position="1271"/>
        <end position="1297"/>
    </location>
</feature>
<dbReference type="PROSITE" id="PS51198">
    <property type="entry name" value="UVRD_HELICASE_ATP_BIND"/>
    <property type="match status" value="1"/>
</dbReference>
<dbReference type="GO" id="GO:0016787">
    <property type="term" value="F:hydrolase activity"/>
    <property type="evidence" value="ECO:0007669"/>
    <property type="project" value="UniProtKB-UniRule"/>
</dbReference>
<dbReference type="PROSITE" id="PS51217">
    <property type="entry name" value="UVRD_HELICASE_CTER"/>
    <property type="match status" value="1"/>
</dbReference>
<feature type="compositionally biased region" description="Basic and acidic residues" evidence="11">
    <location>
        <begin position="2734"/>
        <end position="2758"/>
    </location>
</feature>
<dbReference type="PANTHER" id="PTHR11070:SF2">
    <property type="entry name" value="ATP-DEPENDENT DNA HELICASE SRS2"/>
    <property type="match status" value="1"/>
</dbReference>
<feature type="compositionally biased region" description="Basic and acidic residues" evidence="11">
    <location>
        <begin position="635"/>
        <end position="647"/>
    </location>
</feature>
<feature type="compositionally biased region" description="Basic and acidic residues" evidence="11">
    <location>
        <begin position="2645"/>
        <end position="2677"/>
    </location>
</feature>
<feature type="compositionally biased region" description="Basic and acidic residues" evidence="11">
    <location>
        <begin position="2463"/>
        <end position="2476"/>
    </location>
</feature>
<keyword evidence="15" id="KW-1185">Reference proteome</keyword>
<dbReference type="OrthoDB" id="417752at2759"/>
<keyword evidence="4 9" id="KW-0067">ATP-binding</keyword>
<feature type="domain" description="UvrD-like helicase ATP-binding" evidence="12">
    <location>
        <begin position="542"/>
        <end position="1184"/>
    </location>
</feature>
<feature type="region of interest" description="Disordered" evidence="11">
    <location>
        <begin position="717"/>
        <end position="743"/>
    </location>
</feature>
<feature type="compositionally biased region" description="Acidic residues" evidence="11">
    <location>
        <begin position="2519"/>
        <end position="2531"/>
    </location>
</feature>
<feature type="region of interest" description="Disordered" evidence="11">
    <location>
        <begin position="2568"/>
        <end position="2896"/>
    </location>
</feature>
<feature type="compositionally biased region" description="Basic and acidic residues" evidence="11">
    <location>
        <begin position="2765"/>
        <end position="2802"/>
    </location>
</feature>
<dbReference type="InterPro" id="IPR014016">
    <property type="entry name" value="UvrD-like_ATP-bd"/>
</dbReference>
<reference evidence="14 15" key="1">
    <citation type="submission" date="2017-09" db="EMBL/GenBank/DDBJ databases">
        <title>Genome sequencing of Besnoitia besnoiti strain Bb-Ger1.</title>
        <authorList>
            <person name="Schares G."/>
            <person name="Venepally P."/>
            <person name="Lorenzi H.A."/>
        </authorList>
    </citation>
    <scope>NUCLEOTIDE SEQUENCE [LARGE SCALE GENOMIC DNA]</scope>
    <source>
        <strain evidence="14 15">Bb-Ger1</strain>
    </source>
</reference>
<evidence type="ECO:0000256" key="1">
    <source>
        <dbReference type="ARBA" id="ARBA00022741"/>
    </source>
</evidence>
<dbReference type="EC" id="5.6.2.4" evidence="7"/>
<feature type="compositionally biased region" description="Low complexity" evidence="11">
    <location>
        <begin position="39"/>
        <end position="63"/>
    </location>
</feature>
<feature type="region of interest" description="Disordered" evidence="11">
    <location>
        <begin position="1624"/>
        <end position="1645"/>
    </location>
</feature>
<feature type="domain" description="UvrD-like helicase C-terminal" evidence="13">
    <location>
        <begin position="1287"/>
        <end position="1869"/>
    </location>
</feature>
<feature type="region of interest" description="Disordered" evidence="11">
    <location>
        <begin position="1701"/>
        <end position="1788"/>
    </location>
</feature>
<feature type="compositionally biased region" description="Basic and acidic residues" evidence="11">
    <location>
        <begin position="2541"/>
        <end position="2551"/>
    </location>
</feature>
<feature type="region of interest" description="Disordered" evidence="11">
    <location>
        <begin position="624"/>
        <end position="647"/>
    </location>
</feature>
<evidence type="ECO:0000313" key="14">
    <source>
        <dbReference type="EMBL" id="PFH31400.1"/>
    </source>
</evidence>
<dbReference type="GO" id="GO:0003677">
    <property type="term" value="F:DNA binding"/>
    <property type="evidence" value="ECO:0007669"/>
    <property type="project" value="InterPro"/>
</dbReference>
<dbReference type="SUPFAM" id="SSF52540">
    <property type="entry name" value="P-loop containing nucleoside triphosphate hydrolases"/>
    <property type="match status" value="2"/>
</dbReference>
<evidence type="ECO:0000259" key="12">
    <source>
        <dbReference type="PROSITE" id="PS51198"/>
    </source>
</evidence>
<evidence type="ECO:0000256" key="7">
    <source>
        <dbReference type="ARBA" id="ARBA00034808"/>
    </source>
</evidence>
<feature type="region of interest" description="Disordered" evidence="11">
    <location>
        <begin position="1"/>
        <end position="71"/>
    </location>
</feature>
<dbReference type="Gene3D" id="1.10.486.10">
    <property type="entry name" value="PCRA, domain 4"/>
    <property type="match status" value="1"/>
</dbReference>
<accession>A0A2A9M7M8</accession>
<feature type="region of interest" description="Disordered" evidence="11">
    <location>
        <begin position="910"/>
        <end position="955"/>
    </location>
</feature>
<feature type="compositionally biased region" description="Basic residues" evidence="11">
    <location>
        <begin position="2887"/>
        <end position="2896"/>
    </location>
</feature>
<feature type="compositionally biased region" description="Low complexity" evidence="11">
    <location>
        <begin position="18"/>
        <end position="31"/>
    </location>
</feature>
<proteinExistence type="predicted"/>
<dbReference type="GO" id="GO:0005524">
    <property type="term" value="F:ATP binding"/>
    <property type="evidence" value="ECO:0007669"/>
    <property type="project" value="UniProtKB-UniRule"/>
</dbReference>
<feature type="coiled-coil region" evidence="10">
    <location>
        <begin position="1950"/>
        <end position="1989"/>
    </location>
</feature>
<feature type="compositionally biased region" description="Basic and acidic residues" evidence="11">
    <location>
        <begin position="501"/>
        <end position="525"/>
    </location>
</feature>
<dbReference type="KEGG" id="bbes:BESB_028350"/>
<feature type="compositionally biased region" description="Low complexity" evidence="11">
    <location>
        <begin position="2840"/>
        <end position="2876"/>
    </location>
</feature>
<feature type="compositionally biased region" description="Low complexity" evidence="11">
    <location>
        <begin position="2822"/>
        <end position="2832"/>
    </location>
</feature>
<feature type="compositionally biased region" description="Basic and acidic residues" evidence="11">
    <location>
        <begin position="2150"/>
        <end position="2167"/>
    </location>
</feature>
<keyword evidence="3 9" id="KW-0347">Helicase</keyword>
<feature type="region of interest" description="Disordered" evidence="11">
    <location>
        <begin position="1092"/>
        <end position="1142"/>
    </location>
</feature>
<feature type="compositionally biased region" description="Low complexity" evidence="11">
    <location>
        <begin position="1722"/>
        <end position="1731"/>
    </location>
</feature>
<dbReference type="InterPro" id="IPR027417">
    <property type="entry name" value="P-loop_NTPase"/>
</dbReference>
<feature type="region of interest" description="Disordered" evidence="11">
    <location>
        <begin position="215"/>
        <end position="253"/>
    </location>
</feature>
<dbReference type="Gene3D" id="3.40.50.300">
    <property type="entry name" value="P-loop containing nucleotide triphosphate hydrolases"/>
    <property type="match status" value="4"/>
</dbReference>
<feature type="binding site" evidence="9">
    <location>
        <begin position="563"/>
        <end position="570"/>
    </location>
    <ligand>
        <name>ATP</name>
        <dbReference type="ChEBI" id="CHEBI:30616"/>
    </ligand>
</feature>
<comment type="caution">
    <text evidence="14">The sequence shown here is derived from an EMBL/GenBank/DDBJ whole genome shotgun (WGS) entry which is preliminary data.</text>
</comment>
<keyword evidence="10" id="KW-0175">Coiled coil</keyword>
<keyword evidence="1 9" id="KW-0547">Nucleotide-binding</keyword>
<dbReference type="InterPro" id="IPR014017">
    <property type="entry name" value="DNA_helicase_UvrD-like_C"/>
</dbReference>
<feature type="compositionally biased region" description="Basic and acidic residues" evidence="11">
    <location>
        <begin position="2612"/>
        <end position="2633"/>
    </location>
</feature>
<feature type="compositionally biased region" description="Basic and acidic residues" evidence="11">
    <location>
        <begin position="1"/>
        <end position="17"/>
    </location>
</feature>
<feature type="region of interest" description="Disordered" evidence="11">
    <location>
        <begin position="1924"/>
        <end position="1946"/>
    </location>
</feature>
<feature type="region of interest" description="Disordered" evidence="11">
    <location>
        <begin position="2259"/>
        <end position="2408"/>
    </location>
</feature>
<feature type="compositionally biased region" description="Gly residues" evidence="11">
    <location>
        <begin position="2396"/>
        <end position="2405"/>
    </location>
</feature>
<evidence type="ECO:0000256" key="5">
    <source>
        <dbReference type="ARBA" id="ARBA00023235"/>
    </source>
</evidence>
<dbReference type="Pfam" id="PF00580">
    <property type="entry name" value="UvrD-helicase"/>
    <property type="match status" value="1"/>
</dbReference>
<evidence type="ECO:0000259" key="13">
    <source>
        <dbReference type="PROSITE" id="PS51217"/>
    </source>
</evidence>
<feature type="compositionally biased region" description="Basic residues" evidence="11">
    <location>
        <begin position="1757"/>
        <end position="1766"/>
    </location>
</feature>
<name>A0A2A9M7M8_BESBE</name>
<dbReference type="GeneID" id="40307887"/>
<feature type="compositionally biased region" description="Low complexity" evidence="11">
    <location>
        <begin position="2302"/>
        <end position="2320"/>
    </location>
</feature>
<evidence type="ECO:0000256" key="6">
    <source>
        <dbReference type="ARBA" id="ARBA00034617"/>
    </source>
</evidence>
<dbReference type="PANTHER" id="PTHR11070">
    <property type="entry name" value="UVRD / RECB / PCRA DNA HELICASE FAMILY MEMBER"/>
    <property type="match status" value="1"/>
</dbReference>
<feature type="compositionally biased region" description="Low complexity" evidence="11">
    <location>
        <begin position="2343"/>
        <end position="2358"/>
    </location>
</feature>
<feature type="region of interest" description="Disordered" evidence="11">
    <location>
        <begin position="318"/>
        <end position="338"/>
    </location>
</feature>
<feature type="compositionally biased region" description="Basic and acidic residues" evidence="11">
    <location>
        <begin position="2080"/>
        <end position="2102"/>
    </location>
</feature>
<feature type="compositionally biased region" description="Basic and acidic residues" evidence="11">
    <location>
        <begin position="424"/>
        <end position="492"/>
    </location>
</feature>
<feature type="compositionally biased region" description="Low complexity" evidence="11">
    <location>
        <begin position="1627"/>
        <end position="1639"/>
    </location>
</feature>
<feature type="compositionally biased region" description="Low complexity" evidence="11">
    <location>
        <begin position="1276"/>
        <end position="1295"/>
    </location>
</feature>
<feature type="compositionally biased region" description="Low complexity" evidence="11">
    <location>
        <begin position="2272"/>
        <end position="2295"/>
    </location>
</feature>
<evidence type="ECO:0000313" key="15">
    <source>
        <dbReference type="Proteomes" id="UP000224006"/>
    </source>
</evidence>
<feature type="compositionally biased region" description="Basic and acidic residues" evidence="11">
    <location>
        <begin position="1527"/>
        <end position="1544"/>
    </location>
</feature>
<feature type="compositionally biased region" description="Low complexity" evidence="11">
    <location>
        <begin position="215"/>
        <end position="242"/>
    </location>
</feature>
<feature type="region of interest" description="Disordered" evidence="11">
    <location>
        <begin position="2063"/>
        <end position="2171"/>
    </location>
</feature>
<keyword evidence="5" id="KW-0413">Isomerase</keyword>
<evidence type="ECO:0000256" key="2">
    <source>
        <dbReference type="ARBA" id="ARBA00022801"/>
    </source>
</evidence>
<dbReference type="GO" id="GO:0005634">
    <property type="term" value="C:nucleus"/>
    <property type="evidence" value="ECO:0007669"/>
    <property type="project" value="TreeGrafter"/>
</dbReference>
<evidence type="ECO:0000256" key="4">
    <source>
        <dbReference type="ARBA" id="ARBA00022840"/>
    </source>
</evidence>
<dbReference type="RefSeq" id="XP_029215409.1">
    <property type="nucleotide sequence ID" value="XM_029361509.1"/>
</dbReference>
<feature type="compositionally biased region" description="Acidic residues" evidence="11">
    <location>
        <begin position="2449"/>
        <end position="2462"/>
    </location>
</feature>
<organism evidence="14 15">
    <name type="scientific">Besnoitia besnoiti</name>
    <name type="common">Apicomplexan protozoan</name>
    <dbReference type="NCBI Taxonomy" id="94643"/>
    <lineage>
        <taxon>Eukaryota</taxon>
        <taxon>Sar</taxon>
        <taxon>Alveolata</taxon>
        <taxon>Apicomplexa</taxon>
        <taxon>Conoidasida</taxon>
        <taxon>Coccidia</taxon>
        <taxon>Eucoccidiorida</taxon>
        <taxon>Eimeriorina</taxon>
        <taxon>Sarcocystidae</taxon>
        <taxon>Besnoitia</taxon>
    </lineage>
</organism>
<evidence type="ECO:0000256" key="9">
    <source>
        <dbReference type="PROSITE-ProRule" id="PRU00560"/>
    </source>
</evidence>
<protein>
    <recommendedName>
        <fullName evidence="7">DNA 3'-5' helicase</fullName>
        <ecNumber evidence="7">5.6.2.4</ecNumber>
    </recommendedName>
</protein>
<dbReference type="GO" id="GO:0043138">
    <property type="term" value="F:3'-5' DNA helicase activity"/>
    <property type="evidence" value="ECO:0007669"/>
    <property type="project" value="UniProtKB-EC"/>
</dbReference>
<feature type="compositionally biased region" description="Low complexity" evidence="11">
    <location>
        <begin position="274"/>
        <end position="291"/>
    </location>
</feature>
<dbReference type="InterPro" id="IPR000212">
    <property type="entry name" value="DNA_helicase_UvrD/REP"/>
</dbReference>
<evidence type="ECO:0000256" key="8">
    <source>
        <dbReference type="ARBA" id="ARBA00048988"/>
    </source>
</evidence>
<comment type="catalytic activity">
    <reaction evidence="8">
        <text>ATP + H2O = ADP + phosphate + H(+)</text>
        <dbReference type="Rhea" id="RHEA:13065"/>
        <dbReference type="ChEBI" id="CHEBI:15377"/>
        <dbReference type="ChEBI" id="CHEBI:15378"/>
        <dbReference type="ChEBI" id="CHEBI:30616"/>
        <dbReference type="ChEBI" id="CHEBI:43474"/>
        <dbReference type="ChEBI" id="CHEBI:456216"/>
        <dbReference type="EC" id="5.6.2.4"/>
    </reaction>
</comment>
<feature type="region of interest" description="Disordered" evidence="11">
    <location>
        <begin position="121"/>
        <end position="184"/>
    </location>
</feature>